<name>A0A5B7CMX3_PORTR</name>
<protein>
    <submittedName>
        <fullName evidence="1">Uncharacterized protein</fullName>
    </submittedName>
</protein>
<sequence>MHARSYLSKNLRPYLAPPILKMWEEEEEEEDEGEKECGCVSYEVLLHRQRPSTFTVTCVLLNEADRRCGYRRHVLLGNCTWKWRSVYTGDEWRVCSSPEEDANTKLENSLDRVDC</sequence>
<evidence type="ECO:0000313" key="1">
    <source>
        <dbReference type="EMBL" id="MPC11082.1"/>
    </source>
</evidence>
<dbReference type="EMBL" id="VSRR010000143">
    <property type="protein sequence ID" value="MPC11082.1"/>
    <property type="molecule type" value="Genomic_DNA"/>
</dbReference>
<reference evidence="1 2" key="1">
    <citation type="submission" date="2019-05" db="EMBL/GenBank/DDBJ databases">
        <title>Another draft genome of Portunus trituberculatus and its Hox gene families provides insights of decapod evolution.</title>
        <authorList>
            <person name="Jeong J.-H."/>
            <person name="Song I."/>
            <person name="Kim S."/>
            <person name="Choi T."/>
            <person name="Kim D."/>
            <person name="Ryu S."/>
            <person name="Kim W."/>
        </authorList>
    </citation>
    <scope>NUCLEOTIDE SEQUENCE [LARGE SCALE GENOMIC DNA]</scope>
    <source>
        <tissue evidence="1">Muscle</tissue>
    </source>
</reference>
<organism evidence="1 2">
    <name type="scientific">Portunus trituberculatus</name>
    <name type="common">Swimming crab</name>
    <name type="synonym">Neptunus trituberculatus</name>
    <dbReference type="NCBI Taxonomy" id="210409"/>
    <lineage>
        <taxon>Eukaryota</taxon>
        <taxon>Metazoa</taxon>
        <taxon>Ecdysozoa</taxon>
        <taxon>Arthropoda</taxon>
        <taxon>Crustacea</taxon>
        <taxon>Multicrustacea</taxon>
        <taxon>Malacostraca</taxon>
        <taxon>Eumalacostraca</taxon>
        <taxon>Eucarida</taxon>
        <taxon>Decapoda</taxon>
        <taxon>Pleocyemata</taxon>
        <taxon>Brachyura</taxon>
        <taxon>Eubrachyura</taxon>
        <taxon>Portunoidea</taxon>
        <taxon>Portunidae</taxon>
        <taxon>Portuninae</taxon>
        <taxon>Portunus</taxon>
    </lineage>
</organism>
<gene>
    <name evidence="1" type="ORF">E2C01_003734</name>
</gene>
<keyword evidence="2" id="KW-1185">Reference proteome</keyword>
<dbReference type="Proteomes" id="UP000324222">
    <property type="component" value="Unassembled WGS sequence"/>
</dbReference>
<dbReference type="AlphaFoldDB" id="A0A5B7CMX3"/>
<proteinExistence type="predicted"/>
<comment type="caution">
    <text evidence="1">The sequence shown here is derived from an EMBL/GenBank/DDBJ whole genome shotgun (WGS) entry which is preliminary data.</text>
</comment>
<accession>A0A5B7CMX3</accession>
<evidence type="ECO:0000313" key="2">
    <source>
        <dbReference type="Proteomes" id="UP000324222"/>
    </source>
</evidence>